<dbReference type="AlphaFoldDB" id="A0A559J7W8"/>
<accession>A0A559J7W8</accession>
<evidence type="ECO:0000256" key="2">
    <source>
        <dbReference type="SAM" id="SignalP"/>
    </source>
</evidence>
<feature type="compositionally biased region" description="Low complexity" evidence="1">
    <location>
        <begin position="38"/>
        <end position="58"/>
    </location>
</feature>
<dbReference type="PROSITE" id="PS51257">
    <property type="entry name" value="PROKAR_LIPOPROTEIN"/>
    <property type="match status" value="1"/>
</dbReference>
<dbReference type="PANTHER" id="PTHR43649">
    <property type="entry name" value="ARABINOSE-BINDING PROTEIN-RELATED"/>
    <property type="match status" value="1"/>
</dbReference>
<keyword evidence="2" id="KW-0732">Signal</keyword>
<evidence type="ECO:0000259" key="3">
    <source>
        <dbReference type="Pfam" id="PF12010"/>
    </source>
</evidence>
<dbReference type="InterPro" id="IPR006059">
    <property type="entry name" value="SBP"/>
</dbReference>
<feature type="signal peptide" evidence="2">
    <location>
        <begin position="1"/>
        <end position="24"/>
    </location>
</feature>
<dbReference type="EMBL" id="VNJJ01000019">
    <property type="protein sequence ID" value="TVX95936.1"/>
    <property type="molecule type" value="Genomic_DNA"/>
</dbReference>
<proteinExistence type="predicted"/>
<dbReference type="SUPFAM" id="SSF53850">
    <property type="entry name" value="Periplasmic binding protein-like II"/>
    <property type="match status" value="1"/>
</dbReference>
<name>A0A559J7W8_9BACL</name>
<comment type="caution">
    <text evidence="4">The sequence shown here is derived from an EMBL/GenBank/DDBJ whole genome shotgun (WGS) entry which is preliminary data.</text>
</comment>
<evidence type="ECO:0000313" key="4">
    <source>
        <dbReference type="EMBL" id="TVX95936.1"/>
    </source>
</evidence>
<keyword evidence="5" id="KW-1185">Reference proteome</keyword>
<evidence type="ECO:0000256" key="1">
    <source>
        <dbReference type="SAM" id="MobiDB-lite"/>
    </source>
</evidence>
<dbReference type="Proteomes" id="UP000316330">
    <property type="component" value="Unassembled WGS sequence"/>
</dbReference>
<dbReference type="RefSeq" id="WP_144706647.1">
    <property type="nucleotide sequence ID" value="NZ_VNJJ01000019.1"/>
</dbReference>
<dbReference type="InterPro" id="IPR022627">
    <property type="entry name" value="DUF3502"/>
</dbReference>
<gene>
    <name evidence="4" type="ORF">FPZ45_22210</name>
</gene>
<reference evidence="4 5" key="1">
    <citation type="submission" date="2019-07" db="EMBL/GenBank/DDBJ databases">
        <authorList>
            <person name="Kim J."/>
        </authorList>
    </citation>
    <scope>NUCLEOTIDE SEQUENCE [LARGE SCALE GENOMIC DNA]</scope>
    <source>
        <strain evidence="4 5">G13</strain>
    </source>
</reference>
<dbReference type="PANTHER" id="PTHR43649:SF17">
    <property type="entry name" value="ABC TRANSPORTER SOLUTE BINDING PROTEIN-SUGAR TRANSPORT"/>
    <property type="match status" value="1"/>
</dbReference>
<dbReference type="Gene3D" id="3.40.190.10">
    <property type="entry name" value="Periplasmic binding protein-like II"/>
    <property type="match status" value="3"/>
</dbReference>
<protein>
    <submittedName>
        <fullName evidence="4">ABC transporter substrate-binding protein</fullName>
    </submittedName>
</protein>
<dbReference type="Pfam" id="PF13416">
    <property type="entry name" value="SBP_bac_8"/>
    <property type="match status" value="1"/>
</dbReference>
<dbReference type="Pfam" id="PF12010">
    <property type="entry name" value="DUF3502"/>
    <property type="match status" value="1"/>
</dbReference>
<feature type="chain" id="PRO_5038379433" evidence="2">
    <location>
        <begin position="25"/>
        <end position="523"/>
    </location>
</feature>
<organism evidence="4 5">
    <name type="scientific">Cohnella terricola</name>
    <dbReference type="NCBI Taxonomy" id="1289167"/>
    <lineage>
        <taxon>Bacteria</taxon>
        <taxon>Bacillati</taxon>
        <taxon>Bacillota</taxon>
        <taxon>Bacilli</taxon>
        <taxon>Bacillales</taxon>
        <taxon>Paenibacillaceae</taxon>
        <taxon>Cohnella</taxon>
    </lineage>
</organism>
<dbReference type="InterPro" id="IPR050490">
    <property type="entry name" value="Bact_solute-bd_prot1"/>
</dbReference>
<dbReference type="OrthoDB" id="7936627at2"/>
<feature type="domain" description="DUF3502" evidence="3">
    <location>
        <begin position="451"/>
        <end position="518"/>
    </location>
</feature>
<evidence type="ECO:0000313" key="5">
    <source>
        <dbReference type="Proteomes" id="UP000316330"/>
    </source>
</evidence>
<feature type="region of interest" description="Disordered" evidence="1">
    <location>
        <begin position="33"/>
        <end position="58"/>
    </location>
</feature>
<sequence length="523" mass="58016">MKTRIFKKSLFLFTAFTLSLSLLLAGCSNNNDSKNAGSQASSPKASESAPSSESANAVPEKEVHLDWYYVGNKEEVDNQLISDEISKYTKEKINATVQMHVLDWGSFNQKVEMMIASGEKIDVLSTGSVLNFPQMIAKGSLVDITDLYDKYGKDIQKYMPESLIQGAKFDGKLYGVPFINILGSAYGPVVRKDLVEKTGFDMSTIHTWSDMTKLWEALKNVEPNFTIKTSDNVSGTVNFLAMGYQVLGDGPGFLKGNDNLEVVNPYEDPEVLENLKTTREWYKAGYINKDSAVPGFNHTAALGENKLHGIVGQAKVGIESEVSVGIGSKYEFTKAILRKPILDTYSSYFVSTSIPRTAEDPDRSMMFINLLMGDEYVQNLTNYGIEGRNYVKLPDGRIDFPSGADQANLTYNPNLTWEWQNSYIQLLNKSYPVDFVDQLKQYNDSSEPSIALGFHFNAEPVKNEIAACANVEKEYALGLFMGAIDPEKTIPGMMKKFKAAGIDKIIAEKQKQLDAWAAANGKK</sequence>